<comment type="caution">
    <text evidence="1">The sequence shown here is derived from an EMBL/GenBank/DDBJ whole genome shotgun (WGS) entry which is preliminary data.</text>
</comment>
<protein>
    <submittedName>
        <fullName evidence="1">Uncharacterized protein</fullName>
    </submittedName>
</protein>
<dbReference type="Proteomes" id="UP000012099">
    <property type="component" value="Unassembled WGS sequence"/>
</dbReference>
<reference evidence="1 2" key="1">
    <citation type="submission" date="2013-01" db="EMBL/GenBank/DDBJ databases">
        <authorList>
            <person name="Harkins D.M."/>
            <person name="Durkin A.S."/>
            <person name="Brinkac L.M."/>
            <person name="Haft D.H."/>
            <person name="Selengut J.D."/>
            <person name="Sanka R."/>
            <person name="DePew J."/>
            <person name="Purushe J."/>
            <person name="Whelen A.C."/>
            <person name="Vinetz J.M."/>
            <person name="Sutton G.G."/>
            <person name="Nierman W.C."/>
            <person name="Fouts D.E."/>
        </authorList>
    </citation>
    <scope>NUCLEOTIDE SEQUENCE [LARGE SCALE GENOMIC DNA]</scope>
    <source>
        <strain evidence="1 2">2007001578</strain>
    </source>
</reference>
<name>A0ABN0J071_9LEPT</name>
<proteinExistence type="predicted"/>
<evidence type="ECO:0000313" key="2">
    <source>
        <dbReference type="Proteomes" id="UP000012099"/>
    </source>
</evidence>
<gene>
    <name evidence="1" type="ORF">LEP1GSC035_2649</name>
</gene>
<keyword evidence="2" id="KW-1185">Reference proteome</keyword>
<sequence>MLIGAESAVRRRPDSPEFSYVELKFNFIRISKILSSIKQSVTMKIYGT</sequence>
<evidence type="ECO:0000313" key="1">
    <source>
        <dbReference type="EMBL" id="EMN00183.1"/>
    </source>
</evidence>
<organism evidence="1 2">
    <name type="scientific">Leptospira noguchii str. 2007001578</name>
    <dbReference type="NCBI Taxonomy" id="1049974"/>
    <lineage>
        <taxon>Bacteria</taxon>
        <taxon>Pseudomonadati</taxon>
        <taxon>Spirochaetota</taxon>
        <taxon>Spirochaetia</taxon>
        <taxon>Leptospirales</taxon>
        <taxon>Leptospiraceae</taxon>
        <taxon>Leptospira</taxon>
    </lineage>
</organism>
<accession>A0ABN0J071</accession>
<dbReference type="EMBL" id="AHMH02000101">
    <property type="protein sequence ID" value="EMN00183.1"/>
    <property type="molecule type" value="Genomic_DNA"/>
</dbReference>